<dbReference type="Pfam" id="PF20147">
    <property type="entry name" value="Crinkler"/>
    <property type="match status" value="1"/>
</dbReference>
<comment type="caution">
    <text evidence="5">The sequence shown here is derived from an EMBL/GenBank/DDBJ whole genome shotgun (WGS) entry which is preliminary data.</text>
</comment>
<gene>
    <name evidence="5" type="ORF">PC115_g24279</name>
</gene>
<keyword evidence="3" id="KW-0964">Secreted</keyword>
<accession>A0A8T1AAG4</accession>
<sequence>MITLYCAVVSVAGSAFPVDIDENKSVGHLKKAIAEDQKYDFAASELQLFLAKKADGAWLQDDDPGVLELDEGRIHCDLQTLIDGDK</sequence>
<evidence type="ECO:0000313" key="6">
    <source>
        <dbReference type="Proteomes" id="UP000774804"/>
    </source>
</evidence>
<reference evidence="5" key="1">
    <citation type="submission" date="2018-10" db="EMBL/GenBank/DDBJ databases">
        <title>Effector identification in a new, highly contiguous assembly of the strawberry crown rot pathogen Phytophthora cactorum.</title>
        <authorList>
            <person name="Armitage A.D."/>
            <person name="Nellist C.F."/>
            <person name="Bates H."/>
            <person name="Vickerstaff R.J."/>
            <person name="Harrison R.J."/>
        </authorList>
    </citation>
    <scope>NUCLEOTIDE SEQUENCE</scope>
    <source>
        <strain evidence="5">4032</strain>
    </source>
</reference>
<comment type="subcellular location">
    <subcellularLocation>
        <location evidence="1">Host cell</location>
    </subcellularLocation>
    <subcellularLocation>
        <location evidence="2">Secreted</location>
    </subcellularLocation>
</comment>
<evidence type="ECO:0000256" key="1">
    <source>
        <dbReference type="ARBA" id="ARBA00004340"/>
    </source>
</evidence>
<evidence type="ECO:0000256" key="3">
    <source>
        <dbReference type="ARBA" id="ARBA00022525"/>
    </source>
</evidence>
<protein>
    <recommendedName>
        <fullName evidence="4">Crinkler effector protein N-terminal domain-containing protein</fullName>
    </recommendedName>
</protein>
<evidence type="ECO:0000259" key="4">
    <source>
        <dbReference type="Pfam" id="PF20147"/>
    </source>
</evidence>
<dbReference type="EMBL" id="RCMI01003032">
    <property type="protein sequence ID" value="KAG2873807.1"/>
    <property type="molecule type" value="Genomic_DNA"/>
</dbReference>
<dbReference type="AlphaFoldDB" id="A0A8T1AAG4"/>
<proteinExistence type="predicted"/>
<dbReference type="GO" id="GO:0005576">
    <property type="term" value="C:extracellular region"/>
    <property type="evidence" value="ECO:0007669"/>
    <property type="project" value="UniProtKB-SubCell"/>
</dbReference>
<dbReference type="InterPro" id="IPR045379">
    <property type="entry name" value="Crinkler_N"/>
</dbReference>
<dbReference type="VEuPathDB" id="FungiDB:PC110_g23847"/>
<evidence type="ECO:0000256" key="2">
    <source>
        <dbReference type="ARBA" id="ARBA00004613"/>
    </source>
</evidence>
<evidence type="ECO:0000313" key="5">
    <source>
        <dbReference type="EMBL" id="KAG2873807.1"/>
    </source>
</evidence>
<name>A0A8T1AAG4_9STRA</name>
<organism evidence="5 6">
    <name type="scientific">Phytophthora cactorum</name>
    <dbReference type="NCBI Taxonomy" id="29920"/>
    <lineage>
        <taxon>Eukaryota</taxon>
        <taxon>Sar</taxon>
        <taxon>Stramenopiles</taxon>
        <taxon>Oomycota</taxon>
        <taxon>Peronosporomycetes</taxon>
        <taxon>Peronosporales</taxon>
        <taxon>Peronosporaceae</taxon>
        <taxon>Phytophthora</taxon>
    </lineage>
</organism>
<feature type="domain" description="Crinkler effector protein N-terminal" evidence="4">
    <location>
        <begin position="2"/>
        <end position="69"/>
    </location>
</feature>
<dbReference type="Proteomes" id="UP000774804">
    <property type="component" value="Unassembled WGS sequence"/>
</dbReference>
<dbReference type="GO" id="GO:0043657">
    <property type="term" value="C:host cell"/>
    <property type="evidence" value="ECO:0007669"/>
    <property type="project" value="UniProtKB-SubCell"/>
</dbReference>
<feature type="non-terminal residue" evidence="5">
    <location>
        <position position="86"/>
    </location>
</feature>